<gene>
    <name evidence="1" type="ORF">NSPWAT_2023</name>
</gene>
<keyword evidence="2" id="KW-1185">Reference proteome</keyword>
<sequence length="64" mass="6174">MVDSVSTATRSSAAATQAVQASTQALVAALSASQMQAQSLLSLLGLAVSGPDSGSPGSLIDLIA</sequence>
<evidence type="ECO:0000313" key="2">
    <source>
        <dbReference type="Proteomes" id="UP001157733"/>
    </source>
</evidence>
<evidence type="ECO:0008006" key="3">
    <source>
        <dbReference type="Google" id="ProtNLM"/>
    </source>
</evidence>
<dbReference type="RefSeq" id="WP_282011747.1">
    <property type="nucleotide sequence ID" value="NZ_OX336137.1"/>
</dbReference>
<name>A0ABM9HF82_9BACT</name>
<evidence type="ECO:0000313" key="1">
    <source>
        <dbReference type="EMBL" id="CAI2718879.1"/>
    </source>
</evidence>
<protein>
    <recommendedName>
        <fullName evidence="3">Motility protein</fullName>
    </recommendedName>
</protein>
<dbReference type="EMBL" id="OX336137">
    <property type="protein sequence ID" value="CAI2718879.1"/>
    <property type="molecule type" value="Genomic_DNA"/>
</dbReference>
<dbReference type="Proteomes" id="UP001157733">
    <property type="component" value="Chromosome"/>
</dbReference>
<proteinExistence type="predicted"/>
<accession>A0ABM9HF82</accession>
<reference evidence="1 2" key="1">
    <citation type="submission" date="2022-09" db="EMBL/GenBank/DDBJ databases">
        <authorList>
            <person name="Kop L."/>
        </authorList>
    </citation>
    <scope>NUCLEOTIDE SEQUENCE [LARGE SCALE GENOMIC DNA]</scope>
    <source>
        <strain evidence="1 2">347</strain>
    </source>
</reference>
<organism evidence="1 2">
    <name type="scientific">Nitrospina watsonii</name>
    <dbReference type="NCBI Taxonomy" id="1323948"/>
    <lineage>
        <taxon>Bacteria</taxon>
        <taxon>Pseudomonadati</taxon>
        <taxon>Nitrospinota/Tectimicrobiota group</taxon>
        <taxon>Nitrospinota</taxon>
        <taxon>Nitrospinia</taxon>
        <taxon>Nitrospinales</taxon>
        <taxon>Nitrospinaceae</taxon>
        <taxon>Nitrospina</taxon>
    </lineage>
</organism>